<evidence type="ECO:0000313" key="2">
    <source>
        <dbReference type="EMBL" id="KAJ8991790.1"/>
    </source>
</evidence>
<gene>
    <name evidence="2" type="ORF">HRR80_004411</name>
</gene>
<reference evidence="2" key="1">
    <citation type="submission" date="2023-01" db="EMBL/GenBank/DDBJ databases">
        <title>Exophiala dermititidis isolated from Cystic Fibrosis Patient.</title>
        <authorList>
            <person name="Kurbessoian T."/>
            <person name="Crocker A."/>
            <person name="Murante D."/>
            <person name="Hogan D.A."/>
            <person name="Stajich J.E."/>
        </authorList>
    </citation>
    <scope>NUCLEOTIDE SEQUENCE</scope>
    <source>
        <strain evidence="2">Ex8</strain>
    </source>
</reference>
<organism evidence="2 3">
    <name type="scientific">Exophiala dermatitidis</name>
    <name type="common">Black yeast-like fungus</name>
    <name type="synonym">Wangiella dermatitidis</name>
    <dbReference type="NCBI Taxonomy" id="5970"/>
    <lineage>
        <taxon>Eukaryota</taxon>
        <taxon>Fungi</taxon>
        <taxon>Dikarya</taxon>
        <taxon>Ascomycota</taxon>
        <taxon>Pezizomycotina</taxon>
        <taxon>Eurotiomycetes</taxon>
        <taxon>Chaetothyriomycetidae</taxon>
        <taxon>Chaetothyriales</taxon>
        <taxon>Herpotrichiellaceae</taxon>
        <taxon>Exophiala</taxon>
    </lineage>
</organism>
<name>A0AAN6EUA9_EXODE</name>
<protein>
    <recommendedName>
        <fullName evidence="4">Methyltransferase type 11 domain-containing protein</fullName>
    </recommendedName>
</protein>
<feature type="compositionally biased region" description="Basic and acidic residues" evidence="1">
    <location>
        <begin position="255"/>
        <end position="278"/>
    </location>
</feature>
<feature type="compositionally biased region" description="Polar residues" evidence="1">
    <location>
        <begin position="88"/>
        <end position="97"/>
    </location>
</feature>
<feature type="region of interest" description="Disordered" evidence="1">
    <location>
        <begin position="1"/>
        <end position="139"/>
    </location>
</feature>
<feature type="compositionally biased region" description="Polar residues" evidence="1">
    <location>
        <begin position="1002"/>
        <end position="1011"/>
    </location>
</feature>
<feature type="region of interest" description="Disordered" evidence="1">
    <location>
        <begin position="414"/>
        <end position="554"/>
    </location>
</feature>
<evidence type="ECO:0008006" key="4">
    <source>
        <dbReference type="Google" id="ProtNLM"/>
    </source>
</evidence>
<dbReference type="SUPFAM" id="SSF53335">
    <property type="entry name" value="S-adenosyl-L-methionine-dependent methyltransferases"/>
    <property type="match status" value="1"/>
</dbReference>
<feature type="compositionally biased region" description="Low complexity" evidence="1">
    <location>
        <begin position="1344"/>
        <end position="1364"/>
    </location>
</feature>
<dbReference type="Proteomes" id="UP001161757">
    <property type="component" value="Unassembled WGS sequence"/>
</dbReference>
<feature type="compositionally biased region" description="Basic and acidic residues" evidence="1">
    <location>
        <begin position="602"/>
        <end position="619"/>
    </location>
</feature>
<feature type="compositionally biased region" description="Low complexity" evidence="1">
    <location>
        <begin position="524"/>
        <end position="543"/>
    </location>
</feature>
<feature type="compositionally biased region" description="Low complexity" evidence="1">
    <location>
        <begin position="196"/>
        <end position="235"/>
    </location>
</feature>
<feature type="region of interest" description="Disordered" evidence="1">
    <location>
        <begin position="594"/>
        <end position="644"/>
    </location>
</feature>
<feature type="region of interest" description="Disordered" evidence="1">
    <location>
        <begin position="196"/>
        <end position="360"/>
    </location>
</feature>
<comment type="caution">
    <text evidence="2">The sequence shown here is derived from an EMBL/GenBank/DDBJ whole genome shotgun (WGS) entry which is preliminary data.</text>
</comment>
<evidence type="ECO:0000313" key="3">
    <source>
        <dbReference type="Proteomes" id="UP001161757"/>
    </source>
</evidence>
<feature type="compositionally biased region" description="Low complexity" evidence="1">
    <location>
        <begin position="291"/>
        <end position="310"/>
    </location>
</feature>
<feature type="compositionally biased region" description="Low complexity" evidence="1">
    <location>
        <begin position="909"/>
        <end position="923"/>
    </location>
</feature>
<dbReference type="InterPro" id="IPR029063">
    <property type="entry name" value="SAM-dependent_MTases_sf"/>
</dbReference>
<feature type="region of interest" description="Disordered" evidence="1">
    <location>
        <begin position="888"/>
        <end position="960"/>
    </location>
</feature>
<proteinExistence type="predicted"/>
<accession>A0AAN6EUA9</accession>
<feature type="region of interest" description="Disordered" evidence="1">
    <location>
        <begin position="1344"/>
        <end position="1389"/>
    </location>
</feature>
<feature type="compositionally biased region" description="Low complexity" evidence="1">
    <location>
        <begin position="71"/>
        <end position="87"/>
    </location>
</feature>
<feature type="region of interest" description="Disordered" evidence="1">
    <location>
        <begin position="976"/>
        <end position="1016"/>
    </location>
</feature>
<evidence type="ECO:0000256" key="1">
    <source>
        <dbReference type="SAM" id="MobiDB-lite"/>
    </source>
</evidence>
<sequence length="1495" mass="162687">MPASGTQYGVSRPKGATVPRAVKSSDRQDAPAAGPNRSDPPTAFISGLPPLMTEPSNRVRGKPRSRPTGIPRISAAPSTARPAAPSSYTQGSRTSSPPGDIAASLTQEVPLVMASYTSPGMRETESTTKRPLRPLQATNAGYDARAWLDSAAGERFVSSMPKPKTPSRRTDLPPQLIPELQALAAPLTRRPEAFNTSVSSISSPSTRFSNSTSPWSVSTTTTTPTSWSSASPAAVQSISPRESEKRSHIVVLHSATREKSPEIAPRTERRPQPRRGERSVSANESDRSSSTQRARLQTPRPTPPLRTSSAQQTHGNSSSKSDKRSGKLEQVTATTPARTERRPVINYAYDSPGKTSESVPATELRKGHGEVVPLVPAPRLGVIHSMTEKMHGVTAASTSRQRAFAASAEDILPVKRVNGNQTSHDASENRSHTPVNDPGMSKFPPPSKLSRLGMFGRRGKSPAPALEGTTSRKLQRKGPAAGTGHEGYGKYSRRGRRAPEESVSEGNSDSERSVSSSGRRHFFSSRGANTSRSSSRQNRSSQSDLDDFAAPRMRPVPIIGGSRAAAPAVPTGGSGLVVHGNTLSLSPIGSDELHIRQQSQDSVRERQSPQSFDRARELAPKSIDAPTLAVRRSQRFGQDHTNLKLPAPIRTEEISAPLSECSPGAIRASATLRSISTPRTSADAFHGDASPLRLKDKTTWRARWNIFRRRGAKEEGGMEEVDQIRHPAPTSFEELPVSISAVSAPRSLPYYAMMDSESETNTADNPADFSLQLGETAAARSIMETCEAVIADGEQTVHPSDNSNLPSDTFLFPIDRATRSTPLPEATQQFCVDVDEPLQKQPRLARVGRIPQVVTRTEGQYTPSRISFSQPFLRREAVEDARDQLDTRAAISPGLYQKSMLPPSRKPSSRSSEISTSSSSSRSAGVLGPALVPCPPSQSELGRSDCEPDIQAPNNPSFDEVWNEYDDFIDQVMSPSTATKDASSTTQEGKSWPSQAGRRFGTHTSHGTSMKTEGHVEQSMSPKVTVTVAAHSAVHHPSAMPDARREEDTQLRRSRIVSALHSSGDPASPLSIRDFLSEYENHRSSSTGLSDRWKESSTNRAVDPFTTSMNEEGVERNRNHEEQVALMEVVERNKDPIAQSELHFASLMVAKWLSFGRVLFSPAHDELQTHLERHILVIDALGNEDWSIYCAVTYEPQRAFIHHLREKPAATALKDFKAPQNIPDNHRRAQVTSFYERFPFPPAFFSAIVLRFPPAMAEAKLKNIISECRRVLLPGGYLELVLLDLDIVNMGVQTRKAVRELKLRMTTADSQISLRPIIDNVQGLLGARGFSGVSRCVVGVPVAGRPTGSTESSSSSRSSGGSESYPTRGVGSPRKATASPRMNFGHRRKGTNLSLNDLVADHSENADAKIGKIVSRTARAWWQHCFEASVIPDGNLSRSVLANKNVLAECRSRGSSFKMLIAYAQRPVFETRRRTMSEPIVPTRVTAGAQGRAQQ</sequence>
<dbReference type="EMBL" id="JAJGCB010000007">
    <property type="protein sequence ID" value="KAJ8991790.1"/>
    <property type="molecule type" value="Genomic_DNA"/>
</dbReference>
<feature type="compositionally biased region" description="Polar residues" evidence="1">
    <location>
        <begin position="976"/>
        <end position="994"/>
    </location>
</feature>